<dbReference type="EMBL" id="GISG01038122">
    <property type="protein sequence ID" value="MBA4622271.1"/>
    <property type="molecule type" value="Transcribed_RNA"/>
</dbReference>
<evidence type="ECO:0000313" key="1">
    <source>
        <dbReference type="EMBL" id="MBA4622271.1"/>
    </source>
</evidence>
<reference evidence="1" key="1">
    <citation type="journal article" date="2013" name="J. Plant Res.">
        <title>Effect of fungi and light on seed germination of three Opuntia species from semiarid lands of central Mexico.</title>
        <authorList>
            <person name="Delgado-Sanchez P."/>
            <person name="Jimenez-Bremont J.F."/>
            <person name="Guerrero-Gonzalez Mde L."/>
            <person name="Flores J."/>
        </authorList>
    </citation>
    <scope>NUCLEOTIDE SEQUENCE</scope>
    <source>
        <tissue evidence="1">Cladode</tissue>
    </source>
</reference>
<organism evidence="1">
    <name type="scientific">Opuntia streptacantha</name>
    <name type="common">Prickly pear cactus</name>
    <name type="synonym">Opuntia cardona</name>
    <dbReference type="NCBI Taxonomy" id="393608"/>
    <lineage>
        <taxon>Eukaryota</taxon>
        <taxon>Viridiplantae</taxon>
        <taxon>Streptophyta</taxon>
        <taxon>Embryophyta</taxon>
        <taxon>Tracheophyta</taxon>
        <taxon>Spermatophyta</taxon>
        <taxon>Magnoliopsida</taxon>
        <taxon>eudicotyledons</taxon>
        <taxon>Gunneridae</taxon>
        <taxon>Pentapetalae</taxon>
        <taxon>Caryophyllales</taxon>
        <taxon>Cactineae</taxon>
        <taxon>Cactaceae</taxon>
        <taxon>Opuntioideae</taxon>
        <taxon>Opuntia</taxon>
    </lineage>
</organism>
<dbReference type="EMBL" id="GISG01038121">
    <property type="protein sequence ID" value="MBA4622270.1"/>
    <property type="molecule type" value="Transcribed_RNA"/>
</dbReference>
<sequence length="116" mass="13616">MQLHMHCHVQTEAYLPYPPSAHVYVLFTLPEPFHMYSSCRLSSWFQLHNHQRGVAEDSSNLPWSMSALVRLCRRTSPNNNHVVERDFDCNEPPEERFPLSTNRRLGFTGLLDMIKF</sequence>
<dbReference type="AlphaFoldDB" id="A0A7C8YND9"/>
<reference evidence="1" key="2">
    <citation type="submission" date="2020-07" db="EMBL/GenBank/DDBJ databases">
        <authorList>
            <person name="Vera ALvarez R."/>
            <person name="Arias-Moreno D.M."/>
            <person name="Jimenez-Jacinto V."/>
            <person name="Jimenez-Bremont J.F."/>
            <person name="Swaminathan K."/>
            <person name="Moose S.P."/>
            <person name="Guerrero-Gonzalez M.L."/>
            <person name="Marino-Ramirez L."/>
            <person name="Landsman D."/>
            <person name="Rodriguez-Kessler M."/>
            <person name="Delgado-Sanchez P."/>
        </authorList>
    </citation>
    <scope>NUCLEOTIDE SEQUENCE</scope>
    <source>
        <tissue evidence="1">Cladode</tissue>
    </source>
</reference>
<name>A0A7C8YND9_OPUST</name>
<proteinExistence type="predicted"/>
<accession>A0A7C8YND9</accession>
<protein>
    <submittedName>
        <fullName evidence="1">Uncharacterized protein</fullName>
    </submittedName>
</protein>